<dbReference type="Proteomes" id="UP000625316">
    <property type="component" value="Unassembled WGS sequence"/>
</dbReference>
<name>A0A928Z4W0_9CYAN</name>
<reference evidence="1" key="1">
    <citation type="submission" date="2020-10" db="EMBL/GenBank/DDBJ databases">
        <authorList>
            <person name="Castelo-Branco R."/>
            <person name="Eusebio N."/>
            <person name="Adriana R."/>
            <person name="Vieira A."/>
            <person name="Brugerolle De Fraissinette N."/>
            <person name="Rezende De Castro R."/>
            <person name="Schneider M.P."/>
            <person name="Vasconcelos V."/>
            <person name="Leao P.N."/>
        </authorList>
    </citation>
    <scope>NUCLEOTIDE SEQUENCE</scope>
    <source>
        <strain evidence="1">LEGE 11480</strain>
    </source>
</reference>
<gene>
    <name evidence="1" type="ORF">IQ266_16965</name>
</gene>
<comment type="caution">
    <text evidence="1">The sequence shown here is derived from an EMBL/GenBank/DDBJ whole genome shotgun (WGS) entry which is preliminary data.</text>
</comment>
<dbReference type="Pfam" id="PF11165">
    <property type="entry name" value="DUF2949"/>
    <property type="match status" value="1"/>
</dbReference>
<sequence>MKYHNLQQLIQFLKTELALSSEQIQVALRQSQRQHGPLPMLLWQYGFITIEQLDDIQQ</sequence>
<protein>
    <submittedName>
        <fullName evidence="1">DUF2949 domain-containing protein</fullName>
    </submittedName>
</protein>
<dbReference type="InterPro" id="IPR037257">
    <property type="entry name" value="T2SS_E_N_sf"/>
</dbReference>
<dbReference type="AlphaFoldDB" id="A0A928Z4W0"/>
<accession>A0A928Z4W0</accession>
<dbReference type="EMBL" id="JADEXQ010000063">
    <property type="protein sequence ID" value="MBE9031427.1"/>
    <property type="molecule type" value="Genomic_DNA"/>
</dbReference>
<proteinExistence type="predicted"/>
<evidence type="ECO:0000313" key="2">
    <source>
        <dbReference type="Proteomes" id="UP000625316"/>
    </source>
</evidence>
<dbReference type="RefSeq" id="WP_264326254.1">
    <property type="nucleotide sequence ID" value="NZ_JADEXQ010000063.1"/>
</dbReference>
<organism evidence="1 2">
    <name type="scientific">Romeriopsis navalis LEGE 11480</name>
    <dbReference type="NCBI Taxonomy" id="2777977"/>
    <lineage>
        <taxon>Bacteria</taxon>
        <taxon>Bacillati</taxon>
        <taxon>Cyanobacteriota</taxon>
        <taxon>Cyanophyceae</taxon>
        <taxon>Leptolyngbyales</taxon>
        <taxon>Leptolyngbyaceae</taxon>
        <taxon>Romeriopsis</taxon>
        <taxon>Romeriopsis navalis</taxon>
    </lineage>
</organism>
<dbReference type="InterPro" id="IPR021336">
    <property type="entry name" value="DUF2949"/>
</dbReference>
<keyword evidence="2" id="KW-1185">Reference proteome</keyword>
<evidence type="ECO:0000313" key="1">
    <source>
        <dbReference type="EMBL" id="MBE9031427.1"/>
    </source>
</evidence>
<dbReference type="SUPFAM" id="SSF160246">
    <property type="entry name" value="EspE N-terminal domain-like"/>
    <property type="match status" value="1"/>
</dbReference>